<keyword evidence="1" id="KW-0472">Membrane</keyword>
<keyword evidence="3" id="KW-1185">Reference proteome</keyword>
<evidence type="ECO:0000313" key="3">
    <source>
        <dbReference type="Proteomes" id="UP000728106"/>
    </source>
</evidence>
<feature type="transmembrane region" description="Helical" evidence="1">
    <location>
        <begin position="237"/>
        <end position="253"/>
    </location>
</feature>
<sequence>MVLVALAAFRSTNVGSDTATYAKFYSYARNDIFVGNDFERGYLFLQNTLASFSAPLWLFFGVIAIISLFAVMKNYRKYTTLPAFAFLYYFSRFYLNRDLNQIRSGVASGLVLFSIKYLEEKNFYKFIMVILIAAQFHTAAYVMVLVYPLHALMRRLRQGLLFYVVMLIIAAGISLKLSGVLTAFFSILGRGSVYIEYDGYVDGQGFSNPVLILQVVLSLIAVFMYYHNDDHINEERLSVISVYMLSTLVLLSLNQFTVLAGRLSTVLSTVEPIILIGIFKRFVPKFLVPELIIFVSMVILIVIYFNTGQIQQYFEPYIFSYVN</sequence>
<dbReference type="AlphaFoldDB" id="A0AA40YSV6"/>
<protein>
    <submittedName>
        <fullName evidence="2">EpsG family protein</fullName>
    </submittedName>
</protein>
<comment type="caution">
    <text evidence="2">The sequence shown here is derived from an EMBL/GenBank/DDBJ whole genome shotgun (WGS) entry which is preliminary data.</text>
</comment>
<feature type="transmembrane region" description="Helical" evidence="1">
    <location>
        <begin position="286"/>
        <end position="305"/>
    </location>
</feature>
<feature type="transmembrane region" description="Helical" evidence="1">
    <location>
        <begin position="126"/>
        <end position="148"/>
    </location>
</feature>
<evidence type="ECO:0000256" key="1">
    <source>
        <dbReference type="SAM" id="Phobius"/>
    </source>
</evidence>
<keyword evidence="1" id="KW-0812">Transmembrane</keyword>
<organism evidence="2 3">
    <name type="scientific">Weissella confusa</name>
    <name type="common">Lactobacillus confusus</name>
    <dbReference type="NCBI Taxonomy" id="1583"/>
    <lineage>
        <taxon>Bacteria</taxon>
        <taxon>Bacillati</taxon>
        <taxon>Bacillota</taxon>
        <taxon>Bacilli</taxon>
        <taxon>Lactobacillales</taxon>
        <taxon>Lactobacillaceae</taxon>
        <taxon>Weissella</taxon>
    </lineage>
</organism>
<keyword evidence="1" id="KW-1133">Transmembrane helix</keyword>
<reference evidence="2 3" key="1">
    <citation type="journal article" date="2021" name="Int. J. Food Microbiol.">
        <title>Safety demonstration of a microbial species for use in the food chain: Weissella confusa.</title>
        <authorList>
            <person name="Bourdichon F."/>
            <person name="Patrone V."/>
            <person name="Fontana A."/>
            <person name="Milani G."/>
            <person name="Morelli L."/>
        </authorList>
    </citation>
    <scope>NUCLEOTIDE SEQUENCE [LARGE SCALE GENOMIC DNA]</scope>
    <source>
        <strain evidence="2 3">CCUG 43002</strain>
    </source>
</reference>
<dbReference type="Proteomes" id="UP000728106">
    <property type="component" value="Unassembled WGS sequence"/>
</dbReference>
<gene>
    <name evidence="2" type="ORF">HAU20_11250</name>
</gene>
<name>A0AA40YSV6_WEICO</name>
<evidence type="ECO:0000313" key="2">
    <source>
        <dbReference type="EMBL" id="MBJ7639944.1"/>
    </source>
</evidence>
<accession>A0AA40YSV6</accession>
<dbReference type="Pfam" id="PF14897">
    <property type="entry name" value="EpsG"/>
    <property type="match status" value="1"/>
</dbReference>
<proteinExistence type="predicted"/>
<dbReference type="EMBL" id="JAAOCP010000021">
    <property type="protein sequence ID" value="MBJ7639944.1"/>
    <property type="molecule type" value="Genomic_DNA"/>
</dbReference>
<feature type="transmembrane region" description="Helical" evidence="1">
    <location>
        <begin position="160"/>
        <end position="186"/>
    </location>
</feature>
<feature type="transmembrane region" description="Helical" evidence="1">
    <location>
        <begin position="49"/>
        <end position="71"/>
    </location>
</feature>
<feature type="transmembrane region" description="Helical" evidence="1">
    <location>
        <begin position="78"/>
        <end position="95"/>
    </location>
</feature>
<feature type="transmembrane region" description="Helical" evidence="1">
    <location>
        <begin position="206"/>
        <end position="225"/>
    </location>
</feature>
<dbReference type="InterPro" id="IPR049458">
    <property type="entry name" value="EpsG-like"/>
</dbReference>